<dbReference type="AlphaFoldDB" id="A0A2N7NNS8"/>
<reference evidence="3 5" key="4">
    <citation type="submission" date="2019-04" db="EMBL/GenBank/DDBJ databases">
        <title>A reverse ecology approach based on a biological definition of microbial populations.</title>
        <authorList>
            <person name="Arevalo P."/>
            <person name="Vaninsberghe D."/>
            <person name="Elsherbini J."/>
            <person name="Gore J."/>
            <person name="Polz M."/>
        </authorList>
    </citation>
    <scope>NUCLEOTIDE SEQUENCE [LARGE SCALE GENOMIC DNA]</scope>
    <source>
        <strain evidence="3 5">10N.222.45.A8</strain>
    </source>
</reference>
<feature type="domain" description="IraD/Gp25-like" evidence="1">
    <location>
        <begin position="20"/>
        <end position="114"/>
    </location>
</feature>
<reference evidence="2" key="3">
    <citation type="journal article" date="2018" name="Nature">
        <title>A major lineage of non-tailed dsDNA viruses as unrecognized killers of marine bacteria.</title>
        <authorList>
            <person name="Kauffman K.M."/>
            <person name="Hussain F.A."/>
            <person name="Yang J."/>
            <person name="Arevalo P."/>
            <person name="Brown J.M."/>
            <person name="Chang W.K."/>
            <person name="VanInsberghe D."/>
            <person name="Elsherbini J."/>
            <person name="Sharma R.S."/>
            <person name="Cutler M.B."/>
            <person name="Kelly L."/>
            <person name="Polz M.F."/>
        </authorList>
    </citation>
    <scope>NUCLEOTIDE SEQUENCE</scope>
    <source>
        <strain evidence="2">10N.222.48.A2</strain>
    </source>
</reference>
<dbReference type="RefSeq" id="WP_009846604.1">
    <property type="nucleotide sequence ID" value="NZ_MDBP01000002.1"/>
</dbReference>
<reference evidence="4" key="1">
    <citation type="submission" date="2016-07" db="EMBL/GenBank/DDBJ databases">
        <title>Nontailed viruses are major unrecognized killers of bacteria in the ocean.</title>
        <authorList>
            <person name="Kauffman K."/>
            <person name="Hussain F."/>
            <person name="Yang J."/>
            <person name="Arevalo P."/>
            <person name="Brown J."/>
            <person name="Cutler M."/>
            <person name="Kelly L."/>
            <person name="Polz M.F."/>
        </authorList>
    </citation>
    <scope>NUCLEOTIDE SEQUENCE [LARGE SCALE GENOMIC DNA]</scope>
    <source>
        <strain evidence="4">10N.222.48.A2</strain>
    </source>
</reference>
<dbReference type="EMBL" id="SYVV01000029">
    <property type="protein sequence ID" value="TKG30605.1"/>
    <property type="molecule type" value="Genomic_DNA"/>
</dbReference>
<name>A0A2N7NNS8_9VIBR</name>
<protein>
    <submittedName>
        <fullName evidence="2">Lysozyme</fullName>
    </submittedName>
    <submittedName>
        <fullName evidence="3">Type VI secretion system baseplate subunit TssE</fullName>
    </submittedName>
</protein>
<gene>
    <name evidence="3" type="primary">tssE</name>
    <name evidence="2" type="ORF">BCS92_00355</name>
    <name evidence="3" type="ORF">FC057_15865</name>
</gene>
<proteinExistence type="predicted"/>
<evidence type="ECO:0000313" key="5">
    <source>
        <dbReference type="Proteomes" id="UP000308018"/>
    </source>
</evidence>
<dbReference type="Gene3D" id="3.10.450.40">
    <property type="match status" value="1"/>
</dbReference>
<accession>A0A2N7NNS8</accession>
<organism evidence="2 4">
    <name type="scientific">Vibrio tasmaniensis</name>
    <dbReference type="NCBI Taxonomy" id="212663"/>
    <lineage>
        <taxon>Bacteria</taxon>
        <taxon>Pseudomonadati</taxon>
        <taxon>Pseudomonadota</taxon>
        <taxon>Gammaproteobacteria</taxon>
        <taxon>Vibrionales</taxon>
        <taxon>Vibrionaceae</taxon>
        <taxon>Vibrio</taxon>
    </lineage>
</organism>
<evidence type="ECO:0000259" key="1">
    <source>
        <dbReference type="Pfam" id="PF04965"/>
    </source>
</evidence>
<comment type="caution">
    <text evidence="2">The sequence shown here is derived from an EMBL/GenBank/DDBJ whole genome shotgun (WGS) entry which is preliminary data.</text>
</comment>
<evidence type="ECO:0000313" key="2">
    <source>
        <dbReference type="EMBL" id="PMP18574.1"/>
    </source>
</evidence>
<dbReference type="Proteomes" id="UP000235579">
    <property type="component" value="Unassembled WGS sequence"/>
</dbReference>
<dbReference type="NCBIfam" id="TIGR03357">
    <property type="entry name" value="VI_zyme"/>
    <property type="match status" value="1"/>
</dbReference>
<dbReference type="SUPFAM" id="SSF160719">
    <property type="entry name" value="gpW/gp25-like"/>
    <property type="match status" value="1"/>
</dbReference>
<dbReference type="Proteomes" id="UP000308018">
    <property type="component" value="Unassembled WGS sequence"/>
</dbReference>
<evidence type="ECO:0000313" key="4">
    <source>
        <dbReference type="Proteomes" id="UP000235579"/>
    </source>
</evidence>
<dbReference type="Pfam" id="PF04965">
    <property type="entry name" value="GPW_gp25"/>
    <property type="match status" value="1"/>
</dbReference>
<evidence type="ECO:0000313" key="3">
    <source>
        <dbReference type="EMBL" id="TKG30605.1"/>
    </source>
</evidence>
<sequence>MSFWKTFISDAKPYQDAEIEDIKFHLTKLLEAEASLTEIDNRLVEVNRSNFKFGIEDVHLLSATLENTQITLRIEAWIKSFEPRLHDISVELEQRKEGDNSLSFNIIAKVKTNNGERDLIFDSRIALSDLTTSIEEDSYD</sequence>
<dbReference type="InterPro" id="IPR017737">
    <property type="entry name" value="TssE1-like"/>
</dbReference>
<dbReference type="EMBL" id="MDBP01000002">
    <property type="protein sequence ID" value="PMP18574.1"/>
    <property type="molecule type" value="Genomic_DNA"/>
</dbReference>
<reference evidence="2" key="2">
    <citation type="submission" date="2016-07" db="EMBL/GenBank/DDBJ databases">
        <authorList>
            <person name="Wan K."/>
            <person name="Booth B."/>
            <person name="Spirohn K."/>
            <person name="Hao T."/>
            <person name="Hu Y."/>
            <person name="Calderwood M."/>
            <person name="Hill D."/>
            <person name="Mohr S."/>
            <person name="Vidal M."/>
            <person name="Celniker S."/>
            <person name="Perrimon N."/>
        </authorList>
    </citation>
    <scope>NUCLEOTIDE SEQUENCE</scope>
    <source>
        <strain evidence="2">10N.222.48.A2</strain>
    </source>
</reference>
<dbReference type="InterPro" id="IPR007048">
    <property type="entry name" value="IraD/Gp25-like"/>
</dbReference>